<sequence length="13" mass="1587">MVQDIEKQIKQLN</sequence>
<dbReference type="Proteomes" id="UP000195991">
    <property type="component" value="Unassembled WGS sequence"/>
</dbReference>
<accession>A0A1C4DZP3</accession>
<name>A0A1C4DZP3_BACTU</name>
<gene>
    <name evidence="1" type="ORF">BTT61001_02767</name>
</gene>
<evidence type="ECO:0000313" key="2">
    <source>
        <dbReference type="Proteomes" id="UP000195991"/>
    </source>
</evidence>
<proteinExistence type="predicted"/>
<organism evidence="1 2">
    <name type="scientific">Bacillus thuringiensis</name>
    <dbReference type="NCBI Taxonomy" id="1428"/>
    <lineage>
        <taxon>Bacteria</taxon>
        <taxon>Bacillati</taxon>
        <taxon>Bacillota</taxon>
        <taxon>Bacilli</taxon>
        <taxon>Bacillales</taxon>
        <taxon>Bacillaceae</taxon>
        <taxon>Bacillus</taxon>
        <taxon>Bacillus cereus group</taxon>
    </lineage>
</organism>
<protein>
    <submittedName>
        <fullName evidence="1">Uncharacterized protein</fullName>
    </submittedName>
</protein>
<reference evidence="1 2" key="1">
    <citation type="submission" date="2016-08" db="EMBL/GenBank/DDBJ databases">
        <authorList>
            <person name="Seilhamer J.J."/>
        </authorList>
    </citation>
    <scope>NUCLEOTIDE SEQUENCE [LARGE SCALE GENOMIC DNA]</scope>
    <source>
        <strain evidence="1 2">IEBC_T61001</strain>
    </source>
</reference>
<evidence type="ECO:0000313" key="1">
    <source>
        <dbReference type="EMBL" id="SCC36760.1"/>
    </source>
</evidence>
<dbReference type="EMBL" id="FMBI01000030">
    <property type="protein sequence ID" value="SCC36760.1"/>
    <property type="molecule type" value="Genomic_DNA"/>
</dbReference>